<gene>
    <name evidence="1" type="ORF">SAMN04515649_110184</name>
</gene>
<dbReference type="EMBL" id="FRBP01000010">
    <property type="protein sequence ID" value="SHM04664.1"/>
    <property type="molecule type" value="Genomic_DNA"/>
</dbReference>
<comment type="caution">
    <text evidence="1">The sequence shown here is derived from an EMBL/GenBank/DDBJ whole genome shotgun (WGS) entry which is preliminary data.</text>
</comment>
<organism evidence="1 2">
    <name type="scientific">Eubacterium callanderi</name>
    <dbReference type="NCBI Taxonomy" id="53442"/>
    <lineage>
        <taxon>Bacteria</taxon>
        <taxon>Bacillati</taxon>
        <taxon>Bacillota</taxon>
        <taxon>Clostridia</taxon>
        <taxon>Eubacteriales</taxon>
        <taxon>Eubacteriaceae</taxon>
        <taxon>Eubacterium</taxon>
    </lineage>
</organism>
<evidence type="ECO:0000313" key="2">
    <source>
        <dbReference type="Proteomes" id="UP000184012"/>
    </source>
</evidence>
<evidence type="ECO:0000313" key="1">
    <source>
        <dbReference type="EMBL" id="SHM04664.1"/>
    </source>
</evidence>
<name>A0AB74F4E2_9FIRM</name>
<dbReference type="AlphaFoldDB" id="A0AB74F4E2"/>
<accession>A0AB74F4E2</accession>
<reference evidence="1 2" key="1">
    <citation type="submission" date="2016-11" db="EMBL/GenBank/DDBJ databases">
        <authorList>
            <person name="Varghese N."/>
            <person name="Submissions S."/>
        </authorList>
    </citation>
    <scope>NUCLEOTIDE SEQUENCE [LARGE SCALE GENOMIC DNA]</scope>
    <source>
        <strain evidence="1 2">FD</strain>
    </source>
</reference>
<sequence>MIRYSIVAKQKVKLLHDYYYVDVKDEDKKDFIKS</sequence>
<dbReference type="Proteomes" id="UP000184012">
    <property type="component" value="Unassembled WGS sequence"/>
</dbReference>
<protein>
    <submittedName>
        <fullName evidence="1">Uncharacterized protein</fullName>
    </submittedName>
</protein>
<proteinExistence type="predicted"/>